<dbReference type="PROSITE" id="PS00076">
    <property type="entry name" value="PYRIDINE_REDOX_1"/>
    <property type="match status" value="1"/>
</dbReference>
<dbReference type="InterPro" id="IPR012999">
    <property type="entry name" value="Pyr_OxRdtase_I_AS"/>
</dbReference>
<dbReference type="GO" id="GO:0050661">
    <property type="term" value="F:NADP binding"/>
    <property type="evidence" value="ECO:0007669"/>
    <property type="project" value="InterPro"/>
</dbReference>
<keyword evidence="9 17" id="KW-0285">Flavoprotein</keyword>
<evidence type="ECO:0000256" key="3">
    <source>
        <dbReference type="ARBA" id="ARBA00004496"/>
    </source>
</evidence>
<dbReference type="Gene3D" id="3.30.390.30">
    <property type="match status" value="1"/>
</dbReference>
<dbReference type="SUPFAM" id="SSF55424">
    <property type="entry name" value="FAD/NAD-linked reductases, dimerisation (C-terminal) domain"/>
    <property type="match status" value="1"/>
</dbReference>
<evidence type="ECO:0000256" key="12">
    <source>
        <dbReference type="ARBA" id="ARBA00023002"/>
    </source>
</evidence>
<comment type="caution">
    <text evidence="23">The sequence shown here is derived from an EMBL/GenBank/DDBJ whole genome shotgun (WGS) entry which is preliminary data.</text>
</comment>
<feature type="region of interest" description="Disordered" evidence="19">
    <location>
        <begin position="934"/>
        <end position="1040"/>
    </location>
</feature>
<feature type="compositionally biased region" description="Polar residues" evidence="19">
    <location>
        <begin position="993"/>
        <end position="1004"/>
    </location>
</feature>
<proteinExistence type="inferred from homology"/>
<dbReference type="GO" id="GO:0004362">
    <property type="term" value="F:glutathione-disulfide reductase (NADPH) activity"/>
    <property type="evidence" value="ECO:0007669"/>
    <property type="project" value="UniProtKB-EC"/>
</dbReference>
<protein>
    <recommendedName>
        <fullName evidence="6 18">Glutathione reductase</fullName>
        <ecNumber evidence="5 18">1.8.1.7</ecNumber>
    </recommendedName>
</protein>
<evidence type="ECO:0000256" key="6">
    <source>
        <dbReference type="ARBA" id="ARBA00017111"/>
    </source>
</evidence>
<organism evidence="23 24">
    <name type="scientific">Puccinia coronata f. sp. avenae</name>
    <dbReference type="NCBI Taxonomy" id="200324"/>
    <lineage>
        <taxon>Eukaryota</taxon>
        <taxon>Fungi</taxon>
        <taxon>Dikarya</taxon>
        <taxon>Basidiomycota</taxon>
        <taxon>Pucciniomycotina</taxon>
        <taxon>Pucciniomycetes</taxon>
        <taxon>Pucciniales</taxon>
        <taxon>Pucciniaceae</taxon>
        <taxon>Puccinia</taxon>
    </lineage>
</organism>
<evidence type="ECO:0000256" key="14">
    <source>
        <dbReference type="ARBA" id="ARBA00023242"/>
    </source>
</evidence>
<dbReference type="SUPFAM" id="SSF51905">
    <property type="entry name" value="FAD/NAD(P)-binding domain"/>
    <property type="match status" value="1"/>
</dbReference>
<accession>A0A2N5V7G9</accession>
<dbReference type="InterPro" id="IPR036188">
    <property type="entry name" value="FAD/NAD-bd_sf"/>
</dbReference>
<feature type="domain" description="FAD/NAD(P)-binding" evidence="21">
    <location>
        <begin position="1810"/>
        <end position="2157"/>
    </location>
</feature>
<feature type="compositionally biased region" description="Basic and acidic residues" evidence="19">
    <location>
        <begin position="1166"/>
        <end position="1241"/>
    </location>
</feature>
<keyword evidence="11 18" id="KW-0521">NADP</keyword>
<sequence>MDVPSKDVEGTISLSPYRPSTYLRVSPPLAPLPKSHYSLFAISNVFGWAVVVISSPQDSVSSPAFLLARLDDLQTAIDQAEPYSTTPFDIQEQPQTLVVPIRPLCPDPSVFITHVSFAAWDRLVVVATSNGSLHIFSLHALITQKSTVPLRSIPSASNVPLNMLVPNPSHGGSLSGVIALVYQDGTIKVVDCYDTEKTYWTSQLVTAAEWSPMGKRLIVGYSDGRLEFITHDGVSKGKIDPPALVEKDGHSVLHIEWVDQKNYLVSFTPTTDQSEALNETYCLHVPKQSASPAYTFARVVDAINSDGDPSLSPKLLTAAISANPKTNWKYIVISSFTNSTSLTLVGYDQSDKPFFLDLEEGRPEIPVAEDDYSPSAPLGIAISFSIHEQIPLVWAYTTDGVLSLWKLLLSDPSLPADVKVWNQIPDFSDVSTLAQESMQEAPTPLSSEDVSASSHVVPQALASSQSSGFTNFASSSSVTAFGQPSLPNSQIASGPLSQTSAFGKPSGLGNPSTTATAFGQPSPFGNTTSSVLVSAFGNPSAFGNTTQPHSAQASPSGQPSAFGKPSTFGSFSSCTAFGTPSAQASPFGTSSATGNLAPATTTSAFGQSSAFGKPAFPGAPGPFSSSTAFGKSAFASTSVGATTSSHSASQTQPKLEGSNASSSTGFAAFANPSSKSELSASGGFAQFTNTNSHASFLSEDPAAPSTSIFENPPSAEEVNAQKSQSSNNSFSQLSSGTAKLVKEGAKPQDLSFLTNSTTTAPALSSFQGRATENDNPRPQSAGSGTSSPLSVASDDVDVAQKPSPPSTPPLGAITPLSLREYTPNVHIATRPHLKLPFSTSTSAFGQPSAFGKPAFPSASGSFSSSTAFGKSAFASSSVGATTSAHSARQTQPKLEASTASSNTGFAAFANPSDKSQLTASGGFAQFTNTSSQASFLPRDTATHSASIFDNPPSAQAGNTKKPQSNNNSSSSHFSSGTAKSVKEVTRPQDLSFLENSTTRATALSSLRPRVAENVKGDDEDPRPQSAGSGPSSPLSVASEDVDVAQPSQILGAVLDKSFAPLTLSVDAIDALSLGRSTSNINLATGPDRQASHESKPYLANSVRSVSFGFGGFTQPPPPRSSVFGSASFPPTVPASTPPTSAPPPNSILPPPTTSFTAPPPSSSKPPVEETKLPVEKAKPHVEEPQPSVKESKLSMEEAKPSVEKPKPPVEEPKPLVEEPKSPVEEPKAPVEKPKPLVEDPKPFLAPQRESEVLEPEEGLEVDSPGEETEVEALEEESDILTSEEESDQSSEEESDHLAPEEESDLSAAEEKPGVPAHEDEPEVTTPKEGPKVPAPEEEPDVVELKKESKVLAPEKKSRIIAPQEKSELPAPNDKSELSAAGEELSLQVPEEEPDVAAPEEPEPPKPPFLMTRQELIAPMTYLSPSNVPTITVNSTETFPEITGKELDEALLTITDSITSEIDCLTPVSLVCCRFWKECRRQLQTKPEIADLSQVQNWLFGDLPLLNEFVKGFAEHAKQRKAEYKARLQTLTAFESNTIKGDIKLDEIKRLWRLRNDPGFSKVIRSRQLGPVQLGHQKDMRRLIRDVKHGISQMSEVLQSFESRHREVKSCRNRMQTPSLDMINRCIRFITLGLTQYIMDLERMHLRICQSKADICTFQDTTDMAELQSNLAQKGSFRTPDQAAALRALLSEHRGVFLKDSILKNRAEPILTQARTLNPTDHTGEPHGLSHISATKTLVITPRQTTSARDSSLGMGLYGPARMQLNTRHARYHPRESKLASARNIRAAISSLRFYSSRNNMAPLPKHSYDYDLLVIGGGSGGLGCARRAAQYGAKVAIIERTPVLGGTCVNVGCVPKKVMWHAADVREKMRAAVHYCQAPDDTKLPEVDWLKLKEKRDAYISRLNRIYEQNVKNDQVDYLSGHARFVDRNTLEISQGVQSTHFHAQAQSDLPVSSTEGIRTLSAEKIVIAVGGRPVLPEIEGAELGIDSDGFFSLESLPKRVAVVGAGYIAVELAGIFHTMGAETHLIVRRDQALRPFDSIIRDTLTDHMEHTGIKIHKNSQVVKVSTKEKGPYNLKQPFSKTLETSRGEKIEVDCVLFAIGRKPLSDMIRCEKAGVELDSNGNVIVDEYQKTSADNIFAIGDVQGKALLTPVALAAGRRLSNRLYGGVKDDKISYENIATVVFSHPPCATVGLTEEEATQKYGKESIKVYQSKFKAMYYSMMPEEEKEPTGMKLVCLGPEEKIVGIHMIGLGTDEIIQGFAVAVKMGALKKDFDDTIAIHPTSGEELVTMR</sequence>
<keyword evidence="8 18" id="KW-0963">Cytoplasm</keyword>
<feature type="compositionally biased region" description="Acidic residues" evidence="19">
    <location>
        <begin position="1389"/>
        <end position="1401"/>
    </location>
</feature>
<dbReference type="Pfam" id="PF16755">
    <property type="entry name" value="Beta-prop_NUP159_NUP214"/>
    <property type="match status" value="1"/>
</dbReference>
<evidence type="ECO:0000256" key="1">
    <source>
        <dbReference type="ARBA" id="ARBA00001974"/>
    </source>
</evidence>
<evidence type="ECO:0000256" key="8">
    <source>
        <dbReference type="ARBA" id="ARBA00022490"/>
    </source>
</evidence>
<dbReference type="EC" id="1.8.1.7" evidence="5 18"/>
<dbReference type="GO" id="GO:0045454">
    <property type="term" value="P:cell redox homeostasis"/>
    <property type="evidence" value="ECO:0007669"/>
    <property type="project" value="InterPro"/>
</dbReference>
<feature type="compositionally biased region" description="Polar residues" evidence="19">
    <location>
        <begin position="509"/>
        <end position="522"/>
    </location>
</feature>
<evidence type="ECO:0000256" key="16">
    <source>
        <dbReference type="ARBA" id="ARBA00056905"/>
    </source>
</evidence>
<dbReference type="Gene3D" id="3.50.50.60">
    <property type="entry name" value="FAD/NAD(P)-binding domain"/>
    <property type="match status" value="2"/>
</dbReference>
<evidence type="ECO:0000256" key="5">
    <source>
        <dbReference type="ARBA" id="ARBA00012607"/>
    </source>
</evidence>
<feature type="region of interest" description="Disordered" evidence="19">
    <location>
        <begin position="643"/>
        <end position="663"/>
    </location>
</feature>
<feature type="compositionally biased region" description="Acidic residues" evidence="19">
    <location>
        <begin position="1252"/>
        <end position="1304"/>
    </location>
</feature>
<gene>
    <name evidence="23" type="ORF">PCANC_09709</name>
</gene>
<dbReference type="FunFam" id="3.50.50.60:FF:000141">
    <property type="entry name" value="Glutathione reductase"/>
    <property type="match status" value="1"/>
</dbReference>
<evidence type="ECO:0000256" key="18">
    <source>
        <dbReference type="RuleBase" id="RU365016"/>
    </source>
</evidence>
<evidence type="ECO:0000259" key="22">
    <source>
        <dbReference type="Pfam" id="PF16755"/>
    </source>
</evidence>
<dbReference type="GO" id="GO:0034599">
    <property type="term" value="P:cellular response to oxidative stress"/>
    <property type="evidence" value="ECO:0007669"/>
    <property type="project" value="TreeGrafter"/>
</dbReference>
<dbReference type="GO" id="GO:0050660">
    <property type="term" value="F:flavin adenine dinucleotide binding"/>
    <property type="evidence" value="ECO:0007669"/>
    <property type="project" value="InterPro"/>
</dbReference>
<feature type="region of interest" description="Disordered" evidence="19">
    <location>
        <begin position="539"/>
        <end position="563"/>
    </location>
</feature>
<evidence type="ECO:0000259" key="21">
    <source>
        <dbReference type="Pfam" id="PF07992"/>
    </source>
</evidence>
<evidence type="ECO:0000313" key="23">
    <source>
        <dbReference type="EMBL" id="PLW45944.1"/>
    </source>
</evidence>
<dbReference type="Pfam" id="PF07992">
    <property type="entry name" value="Pyr_redox_2"/>
    <property type="match status" value="1"/>
</dbReference>
<name>A0A2N5V7G9_9BASI</name>
<evidence type="ECO:0000256" key="13">
    <source>
        <dbReference type="ARBA" id="ARBA00023157"/>
    </source>
</evidence>
<dbReference type="InterPro" id="IPR006322">
    <property type="entry name" value="Glutathione_Rdtase_euk/bac"/>
</dbReference>
<dbReference type="NCBIfam" id="TIGR01421">
    <property type="entry name" value="gluta_reduc_1"/>
    <property type="match status" value="1"/>
</dbReference>
<keyword evidence="12 17" id="KW-0560">Oxidoreductase</keyword>
<evidence type="ECO:0000256" key="2">
    <source>
        <dbReference type="ARBA" id="ARBA00004123"/>
    </source>
</evidence>
<feature type="domain" description="Nucleoporin Nup159/Nup146 N-terminal" evidence="22">
    <location>
        <begin position="112"/>
        <end position="391"/>
    </location>
</feature>
<comment type="similarity">
    <text evidence="4 17">Belongs to the class-I pyridine nucleotide-disulfide oxidoreductase family.</text>
</comment>
<dbReference type="EMBL" id="PGCJ01000123">
    <property type="protein sequence ID" value="PLW45944.1"/>
    <property type="molecule type" value="Genomic_DNA"/>
</dbReference>
<feature type="region of interest" description="Disordered" evidence="19">
    <location>
        <begin position="767"/>
        <end position="815"/>
    </location>
</feature>
<evidence type="ECO:0000256" key="10">
    <source>
        <dbReference type="ARBA" id="ARBA00022827"/>
    </source>
</evidence>
<dbReference type="PRINTS" id="PR00411">
    <property type="entry name" value="PNDRDTASEI"/>
</dbReference>
<dbReference type="InterPro" id="IPR023753">
    <property type="entry name" value="FAD/NAD-binding_dom"/>
</dbReference>
<dbReference type="GO" id="GO:0005739">
    <property type="term" value="C:mitochondrion"/>
    <property type="evidence" value="ECO:0007669"/>
    <property type="project" value="TreeGrafter"/>
</dbReference>
<feature type="compositionally biased region" description="Polar residues" evidence="19">
    <location>
        <begin position="489"/>
        <end position="501"/>
    </location>
</feature>
<feature type="region of interest" description="Disordered" evidence="19">
    <location>
        <begin position="489"/>
        <end position="522"/>
    </location>
</feature>
<evidence type="ECO:0000256" key="9">
    <source>
        <dbReference type="ARBA" id="ARBA00022630"/>
    </source>
</evidence>
<feature type="region of interest" description="Disordered" evidence="19">
    <location>
        <begin position="695"/>
        <end position="735"/>
    </location>
</feature>
<reference evidence="23 24" key="1">
    <citation type="submission" date="2017-11" db="EMBL/GenBank/DDBJ databases">
        <title>De novo assembly and phasing of dikaryotic genomes from two isolates of Puccinia coronata f. sp. avenae, the causal agent of oat crown rust.</title>
        <authorList>
            <person name="Miller M.E."/>
            <person name="Zhang Y."/>
            <person name="Omidvar V."/>
            <person name="Sperschneider J."/>
            <person name="Schwessinger B."/>
            <person name="Raley C."/>
            <person name="Palmer J.M."/>
            <person name="Garnica D."/>
            <person name="Upadhyaya N."/>
            <person name="Rathjen J."/>
            <person name="Taylor J.M."/>
            <person name="Park R.F."/>
            <person name="Dodds P.N."/>
            <person name="Hirsch C.D."/>
            <person name="Kianian S.F."/>
            <person name="Figueroa M."/>
        </authorList>
    </citation>
    <scope>NUCLEOTIDE SEQUENCE [LARGE SCALE GENOMIC DNA]</scope>
    <source>
        <strain evidence="23">12NC29</strain>
    </source>
</reference>
<dbReference type="InterPro" id="IPR016156">
    <property type="entry name" value="FAD/NAD-linked_Rdtase_dimer_sf"/>
</dbReference>
<dbReference type="SUPFAM" id="SSF117289">
    <property type="entry name" value="Nucleoporin domain"/>
    <property type="match status" value="1"/>
</dbReference>
<dbReference type="InterPro" id="IPR015943">
    <property type="entry name" value="WD40/YVTN_repeat-like_dom_sf"/>
</dbReference>
<dbReference type="Pfam" id="PF02852">
    <property type="entry name" value="Pyr_redox_dim"/>
    <property type="match status" value="1"/>
</dbReference>
<evidence type="ECO:0000259" key="20">
    <source>
        <dbReference type="Pfam" id="PF02852"/>
    </source>
</evidence>
<dbReference type="InterPro" id="IPR046952">
    <property type="entry name" value="GSHR/TRXR-like"/>
</dbReference>
<keyword evidence="10 17" id="KW-0274">FAD</keyword>
<feature type="domain" description="Pyridine nucleotide-disulphide oxidoreductase dimerisation" evidence="20">
    <location>
        <begin position="2178"/>
        <end position="2290"/>
    </location>
</feature>
<comment type="catalytic activity">
    <reaction evidence="18">
        <text>2 glutathione + NADP(+) = glutathione disulfide + NADPH + H(+)</text>
        <dbReference type="Rhea" id="RHEA:11740"/>
        <dbReference type="ChEBI" id="CHEBI:15378"/>
        <dbReference type="ChEBI" id="CHEBI:57783"/>
        <dbReference type="ChEBI" id="CHEBI:57925"/>
        <dbReference type="ChEBI" id="CHEBI:58297"/>
        <dbReference type="ChEBI" id="CHEBI:58349"/>
        <dbReference type="EC" id="1.8.1.7"/>
    </reaction>
</comment>
<keyword evidence="7" id="KW-0813">Transport</keyword>
<keyword evidence="14" id="KW-0539">Nucleus</keyword>
<feature type="compositionally biased region" description="Polar residues" evidence="19">
    <location>
        <begin position="1025"/>
        <end position="1035"/>
    </location>
</feature>
<dbReference type="GO" id="GO:0006749">
    <property type="term" value="P:glutathione metabolic process"/>
    <property type="evidence" value="ECO:0007669"/>
    <property type="project" value="InterPro"/>
</dbReference>
<comment type="subcellular location">
    <subcellularLocation>
        <location evidence="3 18">Cytoplasm</location>
    </subcellularLocation>
    <subcellularLocation>
        <location evidence="2">Nucleus</location>
    </subcellularLocation>
</comment>
<dbReference type="GO" id="GO:0005829">
    <property type="term" value="C:cytosol"/>
    <property type="evidence" value="ECO:0007669"/>
    <property type="project" value="TreeGrafter"/>
</dbReference>
<dbReference type="NCBIfam" id="NF004776">
    <property type="entry name" value="PRK06116.1"/>
    <property type="match status" value="1"/>
</dbReference>
<evidence type="ECO:0000256" key="19">
    <source>
        <dbReference type="SAM" id="MobiDB-lite"/>
    </source>
</evidence>
<evidence type="ECO:0000256" key="11">
    <source>
        <dbReference type="ARBA" id="ARBA00022857"/>
    </source>
</evidence>
<feature type="compositionally biased region" description="Polar residues" evidence="19">
    <location>
        <begin position="776"/>
        <end position="790"/>
    </location>
</feature>
<comment type="cofactor">
    <cofactor evidence="1 18">
        <name>FAD</name>
        <dbReference type="ChEBI" id="CHEBI:57692"/>
    </cofactor>
</comment>
<dbReference type="Gene3D" id="2.130.10.10">
    <property type="entry name" value="YVTN repeat-like/Quinoprotein amine dehydrogenase"/>
    <property type="match status" value="1"/>
</dbReference>
<evidence type="ECO:0000256" key="7">
    <source>
        <dbReference type="ARBA" id="ARBA00022448"/>
    </source>
</evidence>
<feature type="compositionally biased region" description="Basic and acidic residues" evidence="19">
    <location>
        <begin position="1308"/>
        <end position="1318"/>
    </location>
</feature>
<feature type="region of interest" description="Disordered" evidence="19">
    <location>
        <begin position="1074"/>
        <end position="1408"/>
    </location>
</feature>
<evidence type="ECO:0000256" key="17">
    <source>
        <dbReference type="RuleBase" id="RU003691"/>
    </source>
</evidence>
<feature type="compositionally biased region" description="Pro residues" evidence="19">
    <location>
        <begin position="1130"/>
        <end position="1163"/>
    </location>
</feature>
<dbReference type="STRING" id="200324.A0A2N5V7G9"/>
<feature type="compositionally biased region" description="Basic and acidic residues" evidence="19">
    <location>
        <begin position="1342"/>
        <end position="1357"/>
    </location>
</feature>
<dbReference type="OrthoDB" id="5956163at2759"/>
<dbReference type="GO" id="GO:0005634">
    <property type="term" value="C:nucleus"/>
    <property type="evidence" value="ECO:0007669"/>
    <property type="project" value="UniProtKB-SubCell"/>
</dbReference>
<feature type="compositionally biased region" description="Low complexity" evidence="19">
    <location>
        <begin position="643"/>
        <end position="652"/>
    </location>
</feature>
<feature type="compositionally biased region" description="Low complexity" evidence="19">
    <location>
        <begin position="720"/>
        <end position="735"/>
    </location>
</feature>
<dbReference type="FunFam" id="3.30.390.30:FF:000003">
    <property type="entry name" value="Glutathione reductase"/>
    <property type="match status" value="1"/>
</dbReference>
<feature type="compositionally biased region" description="Low complexity" evidence="19">
    <location>
        <begin position="547"/>
        <end position="561"/>
    </location>
</feature>
<evidence type="ECO:0000256" key="4">
    <source>
        <dbReference type="ARBA" id="ARBA00007532"/>
    </source>
</evidence>
<keyword evidence="13" id="KW-1015">Disulfide bond</keyword>
<dbReference type="InterPro" id="IPR039462">
    <property type="entry name" value="Nup159/Nup146_N"/>
</dbReference>
<dbReference type="PANTHER" id="PTHR42737:SF2">
    <property type="entry name" value="GLUTATHIONE REDUCTASE"/>
    <property type="match status" value="1"/>
</dbReference>
<dbReference type="PANTHER" id="PTHR42737">
    <property type="entry name" value="GLUTATHIONE REDUCTASE"/>
    <property type="match status" value="1"/>
</dbReference>
<keyword evidence="15 17" id="KW-0676">Redox-active center</keyword>
<dbReference type="PRINTS" id="PR00368">
    <property type="entry name" value="FADPNR"/>
</dbReference>
<feature type="compositionally biased region" description="Polar residues" evidence="19">
    <location>
        <begin position="881"/>
        <end position="904"/>
    </location>
</feature>
<dbReference type="Proteomes" id="UP000235388">
    <property type="component" value="Unassembled WGS sequence"/>
</dbReference>
<evidence type="ECO:0000313" key="24">
    <source>
        <dbReference type="Proteomes" id="UP000235388"/>
    </source>
</evidence>
<feature type="compositionally biased region" description="Polar residues" evidence="19">
    <location>
        <begin position="942"/>
        <end position="963"/>
    </location>
</feature>
<evidence type="ECO:0000256" key="15">
    <source>
        <dbReference type="ARBA" id="ARBA00023284"/>
    </source>
</evidence>
<comment type="function">
    <text evidence="16 18">Catalyzes the reduction of glutathione disulfide (GSSG) to reduced glutathione (GSH). Constitutes the major mechanism to maintain a high GSH:GSSG ratio in the cytosol.</text>
</comment>
<feature type="region of interest" description="Disordered" evidence="19">
    <location>
        <begin position="878"/>
        <end position="920"/>
    </location>
</feature>
<dbReference type="InterPro" id="IPR004099">
    <property type="entry name" value="Pyr_nucl-diS_OxRdtase_dimer"/>
</dbReference>
<feature type="compositionally biased region" description="Low complexity" evidence="19">
    <location>
        <begin position="964"/>
        <end position="975"/>
    </location>
</feature>
<keyword evidence="24" id="KW-1185">Reference proteome</keyword>